<evidence type="ECO:0000313" key="5">
    <source>
        <dbReference type="EMBL" id="MBV2129706.1"/>
    </source>
</evidence>
<feature type="compositionally biased region" description="Polar residues" evidence="2">
    <location>
        <begin position="111"/>
        <end position="123"/>
    </location>
</feature>
<sequence length="1380" mass="156008">MAVHSLTLKSRSGKMFLFCTESQGQSGTVLQFASCDAASQWIRQSFDRHPSQSDSIRNVYQWFSGQLSAKDLLAPWSAVRDAELCRTLATAVLEGKLLILQQPERTAVLTAPQSVTPAPASSKTLERGGKATDKTPTTNSSVASGLAGTNAANNPTPATENVETCGDPVAMCTGEEILELTDFELAGPLPMQWIRTYRSSQSHQNIGFGYGWRSNFNLYIDTLTADDGTVALQLVNEEGRRLHFARPEPGQTSYQLAEELALRSEADGSLVLLKPDNTHWVFVPANSNAGSAKSRRWLLHQVMDSVGRHLQLYYNSQSQLSRIDYTGKKGIELHYNSAGLLSRIEAVSLSNPTEQPGKTAQTPPVVLAQYCYNDDQELISAANSAGQTEKYQYSQRLLTVRQRASGFCHYFSWQGNGPAARCIRNWGDDGIYDYRFSYDDKTRSASSIDGNGHCWQYFHNKRNLLIKKVAPDGSTWQYSWNAQGKKTAETTPDGSTTRFYYNEKGQLVTREQADGAITHFQYNELGQRNVIIDAEGRQWRREYSAAGLLLSEINPDSSVTRYQYSGNNQLERVYLPDGSTQRLLWSDESQLLALKHNDALTRYSYDSLGRLNGVVDASGLVTEYHYNPAGKLLKQVQYPADSASRADAPVLEQYFSYDESGRLLSTTNANGDIVERQYGGLSQPTSLLQADGSAFHYEYDNERNLTAIMRSDGARYQLDYDALERPVRLQGFDGRQQQFQYDVNGNVASVRDGSKRQLKVKRDKCGRIVEQTALHGQNLTSNHFHYDKIGRVLRASNGQRKLRFSYHLNGQVTEIWQDNSCIAHQYNQQGKRSSTTLPDGSLIDYRYNEEGQLTQLAVNQQPLLWRTFDCAGRETAREYQSGLLLQQQFDAFNRLTSQQWQRGEQTQQRQYSYSPLHQLQKVTDNQLGDIEYQYNKLDQLISKQHSADPSQNESHQWDSFGNPQGDGIEVKQDRLLRYHNKQYQYDDSGNQIHAVSGPAGQQREFNGLNQLTSVSCNGAISRYEYDAFGRRSAKISDGERTEYFWDGDKLIGENRAGEYSWFIYEPGSNKPLLLLKNGAVYYYQLDQLGTPLSLTDSNNNIVWQASYSVFGKATVTRNETDNPIRFQGQYFDSETGLHYNHFRYYDPETGRFISQDPIGLLGGINHYQYAPNHVNWIDPLGLSCKEGKPRYKITDLLPGYIGENDPDNCNRWNKPNVVEYLNEKQKLSFELEVSNGLLVNKISGQPFDTGESISIWGGAIFIMEADGRIYASNYQEREIFHHSSLASGSAVASAGTLQVIDGLLTEVSNKSGHYETTQNHNNQFFEELESRGMKKEFLDKVKRTGYRQDGFSMNEKTHADFRRAESWQTGEEIPDDWMDF</sequence>
<dbReference type="NCBIfam" id="TIGR01643">
    <property type="entry name" value="YD_repeat_2x"/>
    <property type="match status" value="5"/>
</dbReference>
<evidence type="ECO:0000313" key="6">
    <source>
        <dbReference type="Proteomes" id="UP000704611"/>
    </source>
</evidence>
<comment type="caution">
    <text evidence="5">The sequence shown here is derived from an EMBL/GenBank/DDBJ whole genome shotgun (WGS) entry which is preliminary data.</text>
</comment>
<dbReference type="RefSeq" id="WP_217669337.1">
    <property type="nucleotide sequence ID" value="NZ_JAHRID010000005.1"/>
</dbReference>
<feature type="domain" description="Teneurin-like YD-shell" evidence="4">
    <location>
        <begin position="739"/>
        <end position="856"/>
    </location>
</feature>
<feature type="region of interest" description="Disordered" evidence="2">
    <location>
        <begin position="943"/>
        <end position="964"/>
    </location>
</feature>
<dbReference type="InterPro" id="IPR045351">
    <property type="entry name" value="DUF6531"/>
</dbReference>
<feature type="domain" description="Teneurin-like YD-shell" evidence="4">
    <location>
        <begin position="434"/>
        <end position="638"/>
    </location>
</feature>
<dbReference type="EMBL" id="JAHRID010000005">
    <property type="protein sequence ID" value="MBV2129706.1"/>
    <property type="molecule type" value="Genomic_DNA"/>
</dbReference>
<feature type="region of interest" description="Disordered" evidence="2">
    <location>
        <begin position="110"/>
        <end position="160"/>
    </location>
</feature>
<dbReference type="NCBIfam" id="TIGR03696">
    <property type="entry name" value="Rhs_assc_core"/>
    <property type="match status" value="1"/>
</dbReference>
<name>A0ABS6MLM9_9GAMM</name>
<evidence type="ECO:0000256" key="2">
    <source>
        <dbReference type="SAM" id="MobiDB-lite"/>
    </source>
</evidence>
<dbReference type="Proteomes" id="UP000704611">
    <property type="component" value="Unassembled WGS sequence"/>
</dbReference>
<feature type="domain" description="DUF6531" evidence="3">
    <location>
        <begin position="166"/>
        <end position="244"/>
    </location>
</feature>
<dbReference type="Pfam" id="PF05593">
    <property type="entry name" value="RHS_repeat"/>
    <property type="match status" value="1"/>
</dbReference>
<dbReference type="InterPro" id="IPR050708">
    <property type="entry name" value="T6SS_VgrG/RHS"/>
</dbReference>
<feature type="compositionally biased region" description="Polar residues" evidence="2">
    <location>
        <begin position="943"/>
        <end position="962"/>
    </location>
</feature>
<evidence type="ECO:0000259" key="4">
    <source>
        <dbReference type="Pfam" id="PF25023"/>
    </source>
</evidence>
<feature type="compositionally biased region" description="Polar residues" evidence="2">
    <location>
        <begin position="134"/>
        <end position="143"/>
    </location>
</feature>
<dbReference type="InterPro" id="IPR022385">
    <property type="entry name" value="Rhs_assc_core"/>
</dbReference>
<organism evidence="5 6">
    <name type="scientific">Arsukibacterium indicum</name>
    <dbReference type="NCBI Taxonomy" id="2848612"/>
    <lineage>
        <taxon>Bacteria</taxon>
        <taxon>Pseudomonadati</taxon>
        <taxon>Pseudomonadota</taxon>
        <taxon>Gammaproteobacteria</taxon>
        <taxon>Chromatiales</taxon>
        <taxon>Chromatiaceae</taxon>
        <taxon>Arsukibacterium</taxon>
    </lineage>
</organism>
<protein>
    <submittedName>
        <fullName evidence="5">RHS domain-containing protein</fullName>
    </submittedName>
</protein>
<reference evidence="5 6" key="1">
    <citation type="submission" date="2021-06" db="EMBL/GenBank/DDBJ databases">
        <title>Rheinheimera indica sp. nov., isolated from deep-sea sediment.</title>
        <authorList>
            <person name="Wang Z."/>
            <person name="Zhang X.-Y."/>
        </authorList>
    </citation>
    <scope>NUCLEOTIDE SEQUENCE [LARGE SCALE GENOMIC DNA]</scope>
    <source>
        <strain evidence="5 6">SM2107</strain>
    </source>
</reference>
<dbReference type="Pfam" id="PF20148">
    <property type="entry name" value="DUF6531"/>
    <property type="match status" value="1"/>
</dbReference>
<dbReference type="Pfam" id="PF25023">
    <property type="entry name" value="TEN_YD-shell"/>
    <property type="match status" value="3"/>
</dbReference>
<dbReference type="InterPro" id="IPR031325">
    <property type="entry name" value="RHS_repeat"/>
</dbReference>
<keyword evidence="1" id="KW-0677">Repeat</keyword>
<proteinExistence type="predicted"/>
<dbReference type="PANTHER" id="PTHR32305">
    <property type="match status" value="1"/>
</dbReference>
<feature type="compositionally biased region" description="Low complexity" evidence="2">
    <location>
        <begin position="149"/>
        <end position="159"/>
    </location>
</feature>
<accession>A0ABS6MLM9</accession>
<evidence type="ECO:0000259" key="3">
    <source>
        <dbReference type="Pfam" id="PF20148"/>
    </source>
</evidence>
<feature type="compositionally biased region" description="Basic and acidic residues" evidence="2">
    <location>
        <begin position="124"/>
        <end position="133"/>
    </location>
</feature>
<feature type="domain" description="Teneurin-like YD-shell" evidence="4">
    <location>
        <begin position="885"/>
        <end position="1156"/>
    </location>
</feature>
<gene>
    <name evidence="5" type="ORF">KQY15_11435</name>
</gene>
<dbReference type="PANTHER" id="PTHR32305:SF15">
    <property type="entry name" value="PROTEIN RHSA-RELATED"/>
    <property type="match status" value="1"/>
</dbReference>
<evidence type="ECO:0000256" key="1">
    <source>
        <dbReference type="ARBA" id="ARBA00022737"/>
    </source>
</evidence>
<dbReference type="InterPro" id="IPR006530">
    <property type="entry name" value="YD"/>
</dbReference>
<keyword evidence="6" id="KW-1185">Reference proteome</keyword>
<dbReference type="InterPro" id="IPR056823">
    <property type="entry name" value="TEN-like_YD-shell"/>
</dbReference>